<dbReference type="EMBL" id="CP002131">
    <property type="protein sequence ID" value="ADL07263.1"/>
    <property type="molecule type" value="Genomic_DNA"/>
</dbReference>
<dbReference type="AlphaFoldDB" id="D9S1I6"/>
<keyword evidence="4 6" id="KW-0472">Membrane</keyword>
<dbReference type="PROSITE" id="PS50005">
    <property type="entry name" value="TPR"/>
    <property type="match status" value="1"/>
</dbReference>
<feature type="transmembrane region" description="Helical" evidence="6">
    <location>
        <begin position="232"/>
        <end position="249"/>
    </location>
</feature>
<sequence length="985" mass="109336">MGRKKSGISATKHDISREKLTNERNTLYYLIFAGLLILLFYPPYFRGLFFDREILPTHIYSGIVFLAWVIYRSTNLKETRFFRSSIDYAALAVVGAYFLSIFAAVNLRYAVGELLKYINYFIVYYLVSDIARSEGDKKIILWTMVISAAGVALAGIGAAAGTINYPGAFVGGRINSTLQYPNTLAAYLTAALILGLGLQVTSERRWEMTILAAVNYTLFLAFIFALSRAAWLMFPVFYLILIISIPGLYKMKVIGYSLQTFAAGIFASPGFDSSISGGETSKVWFWYLVGLIFAIAVFYIFEKLSERFTVRIKPVTLLSVFVILTIITGVGVYIAFTTEKPLTLAHGPKEPESWKTSLHTVSNVKPDTEYVLKVIVTARPGQEQDKWGGAVLIKSVDKNNKETDIKSEFFNKALDHQLVEIPFKTRTDTTKLRIGFANNFPGTSVTFSNAEIFEANDRAAGQRIILAYKYIPEAVAQRLSSISFGEFSFQGRLSFYRDALKIIKEHPVLGIGGGGWKSAYFAYQSYRYFTTEVHSFFLQLMVETGIIGLLTFLAVLVLIIRNMIISNINKVDDQKHSALNTAALSSAVAILGHSAVDFNMSLPAVAIYLWALLGIAATIDGGATIPVAKRGQPASKFYATWVVCGITLLFILGSWTLYTGYSYGQKAVRAIQSGDIAGAKEAFEKASKYDPFAASFKADLSQIYDIIGEQGKNKEFKDKALKLREEAAAMEPYNAKLKSLLAATYLREGRLEEGLSLLEEAAKLNPYNISVWEALAEGYEKAAEVYIVKNEVDRAKELLGKCLDIPSKIIELNRKSPQSDPGVVKLVATKDLMLYLKKAAMLFEIPNSDTVKKLKDLVFAADFSIDLNEDGQPDLWTIWGEGEIKINPGENARVIPAGESAVTLYLSEGINLEPNQPYIVELKADVLEGGYKIDIVADNKEVFSLTADKGEFVAPDDIEGKDTRIRIFVNPKSDIYLGEFLLYKK</sequence>
<evidence type="ECO:0000256" key="5">
    <source>
        <dbReference type="PROSITE-ProRule" id="PRU00339"/>
    </source>
</evidence>
<dbReference type="PANTHER" id="PTHR37422">
    <property type="entry name" value="TEICHURONIC ACID BIOSYNTHESIS PROTEIN TUAE"/>
    <property type="match status" value="1"/>
</dbReference>
<keyword evidence="5" id="KW-0802">TPR repeat</keyword>
<dbReference type="HOGENOM" id="CLU_011929_0_0_9"/>
<dbReference type="Proteomes" id="UP000000272">
    <property type="component" value="Chromosome"/>
</dbReference>
<feature type="repeat" description="TPR" evidence="5">
    <location>
        <begin position="735"/>
        <end position="768"/>
    </location>
</feature>
<protein>
    <submittedName>
        <fullName evidence="8">O-antigen polymerase</fullName>
    </submittedName>
</protein>
<dbReference type="Pfam" id="PF13428">
    <property type="entry name" value="TPR_14"/>
    <property type="match status" value="1"/>
</dbReference>
<dbReference type="InterPro" id="IPR051533">
    <property type="entry name" value="WaaL-like"/>
</dbReference>
<feature type="transmembrane region" description="Helical" evidence="6">
    <location>
        <begin position="602"/>
        <end position="625"/>
    </location>
</feature>
<dbReference type="InterPro" id="IPR011990">
    <property type="entry name" value="TPR-like_helical_dom_sf"/>
</dbReference>
<feature type="transmembrane region" description="Helical" evidence="6">
    <location>
        <begin position="109"/>
        <end position="127"/>
    </location>
</feature>
<feature type="transmembrane region" description="Helical" evidence="6">
    <location>
        <begin position="637"/>
        <end position="658"/>
    </location>
</feature>
<feature type="transmembrane region" description="Helical" evidence="6">
    <location>
        <begin position="208"/>
        <end position="226"/>
    </location>
</feature>
<feature type="transmembrane region" description="Helical" evidence="6">
    <location>
        <begin position="86"/>
        <end position="103"/>
    </location>
</feature>
<dbReference type="SUPFAM" id="SSF48452">
    <property type="entry name" value="TPR-like"/>
    <property type="match status" value="1"/>
</dbReference>
<evidence type="ECO:0000256" key="3">
    <source>
        <dbReference type="ARBA" id="ARBA00022989"/>
    </source>
</evidence>
<dbReference type="RefSeq" id="WP_013275312.1">
    <property type="nucleotide sequence ID" value="NC_014377.1"/>
</dbReference>
<organism evidence="8 9">
    <name type="scientific">Thermosediminibacter oceani (strain ATCC BAA-1034 / DSM 16646 / JW/IW-1228P)</name>
    <dbReference type="NCBI Taxonomy" id="555079"/>
    <lineage>
        <taxon>Bacteria</taxon>
        <taxon>Bacillati</taxon>
        <taxon>Bacillota</taxon>
        <taxon>Clostridia</taxon>
        <taxon>Thermosediminibacterales</taxon>
        <taxon>Thermosediminibacteraceae</taxon>
        <taxon>Thermosediminibacter</taxon>
    </lineage>
</organism>
<keyword evidence="3 6" id="KW-1133">Transmembrane helix</keyword>
<gene>
    <name evidence="8" type="ordered locus">Toce_0487</name>
</gene>
<name>D9S1I6_THEOJ</name>
<proteinExistence type="predicted"/>
<dbReference type="GO" id="GO:0016020">
    <property type="term" value="C:membrane"/>
    <property type="evidence" value="ECO:0007669"/>
    <property type="project" value="UniProtKB-SubCell"/>
</dbReference>
<feature type="transmembrane region" description="Helical" evidence="6">
    <location>
        <begin position="283"/>
        <end position="302"/>
    </location>
</feature>
<feature type="transmembrane region" description="Helical" evidence="6">
    <location>
        <begin position="314"/>
        <end position="336"/>
    </location>
</feature>
<feature type="transmembrane region" description="Helical" evidence="6">
    <location>
        <begin position="578"/>
        <end position="596"/>
    </location>
</feature>
<evidence type="ECO:0000313" key="8">
    <source>
        <dbReference type="EMBL" id="ADL07263.1"/>
    </source>
</evidence>
<feature type="domain" description="O-antigen ligase-related" evidence="7">
    <location>
        <begin position="483"/>
        <end position="553"/>
    </location>
</feature>
<feature type="transmembrane region" description="Helical" evidence="6">
    <location>
        <begin position="57"/>
        <end position="74"/>
    </location>
</feature>
<feature type="transmembrane region" description="Helical" evidence="6">
    <location>
        <begin position="183"/>
        <end position="201"/>
    </location>
</feature>
<feature type="transmembrane region" description="Helical" evidence="6">
    <location>
        <begin position="139"/>
        <end position="163"/>
    </location>
</feature>
<feature type="transmembrane region" description="Helical" evidence="6">
    <location>
        <begin position="27"/>
        <end position="45"/>
    </location>
</feature>
<evidence type="ECO:0000256" key="4">
    <source>
        <dbReference type="ARBA" id="ARBA00023136"/>
    </source>
</evidence>
<dbReference type="InterPro" id="IPR019734">
    <property type="entry name" value="TPR_rpt"/>
</dbReference>
<keyword evidence="2 6" id="KW-0812">Transmembrane</keyword>
<feature type="transmembrane region" description="Helical" evidence="6">
    <location>
        <begin position="254"/>
        <end position="271"/>
    </location>
</feature>
<evidence type="ECO:0000256" key="6">
    <source>
        <dbReference type="SAM" id="Phobius"/>
    </source>
</evidence>
<comment type="subcellular location">
    <subcellularLocation>
        <location evidence="1">Membrane</location>
        <topology evidence="1">Multi-pass membrane protein</topology>
    </subcellularLocation>
</comment>
<dbReference type="Pfam" id="PF04932">
    <property type="entry name" value="Wzy_C"/>
    <property type="match status" value="1"/>
</dbReference>
<feature type="transmembrane region" description="Helical" evidence="6">
    <location>
        <begin position="536"/>
        <end position="558"/>
    </location>
</feature>
<evidence type="ECO:0000313" key="9">
    <source>
        <dbReference type="Proteomes" id="UP000000272"/>
    </source>
</evidence>
<dbReference type="SMART" id="SM00028">
    <property type="entry name" value="TPR"/>
    <property type="match status" value="3"/>
</dbReference>
<dbReference type="eggNOG" id="COG0457">
    <property type="taxonomic scope" value="Bacteria"/>
</dbReference>
<keyword evidence="9" id="KW-1185">Reference proteome</keyword>
<dbReference type="STRING" id="555079.Toce_0487"/>
<evidence type="ECO:0000256" key="2">
    <source>
        <dbReference type="ARBA" id="ARBA00022692"/>
    </source>
</evidence>
<dbReference type="InterPro" id="IPR007016">
    <property type="entry name" value="O-antigen_ligase-rel_domated"/>
</dbReference>
<dbReference type="Gene3D" id="1.25.40.10">
    <property type="entry name" value="Tetratricopeptide repeat domain"/>
    <property type="match status" value="1"/>
</dbReference>
<reference evidence="8 9" key="1">
    <citation type="journal article" date="2010" name="Stand. Genomic Sci.">
        <title>Complete genome sequence of Thermosediminibacter oceani type strain (JW/IW-1228P).</title>
        <authorList>
            <person name="Pitluck S."/>
            <person name="Yasawong M."/>
            <person name="Munk C."/>
            <person name="Nolan M."/>
            <person name="Lapidus A."/>
            <person name="Lucas S."/>
            <person name="Glavina Del Rio T."/>
            <person name="Tice H."/>
            <person name="Cheng J.F."/>
            <person name="Bruce D."/>
            <person name="Detter C."/>
            <person name="Tapia R."/>
            <person name="Han C."/>
            <person name="Goodwin L."/>
            <person name="Liolios K."/>
            <person name="Ivanova N."/>
            <person name="Mavromatis K."/>
            <person name="Mikhailova N."/>
            <person name="Pati A."/>
            <person name="Chen A."/>
            <person name="Palaniappan K."/>
            <person name="Land M."/>
            <person name="Hauser L."/>
            <person name="Chang Y.J."/>
            <person name="Jeffries C.D."/>
            <person name="Rohde M."/>
            <person name="Spring S."/>
            <person name="Sikorski J."/>
            <person name="Goker M."/>
            <person name="Woyke T."/>
            <person name="Bristow J."/>
            <person name="Eisen J.A."/>
            <person name="Markowitz V."/>
            <person name="Hugenholtz P."/>
            <person name="Kyrpides N.C."/>
            <person name="Klenk H.P."/>
        </authorList>
    </citation>
    <scope>NUCLEOTIDE SEQUENCE [LARGE SCALE GENOMIC DNA]</scope>
    <source>
        <strain evidence="9">ATCC BAA-1034 / DSM 16646 / JW/IW-1228P</strain>
    </source>
</reference>
<accession>D9S1I6</accession>
<evidence type="ECO:0000259" key="7">
    <source>
        <dbReference type="Pfam" id="PF04932"/>
    </source>
</evidence>
<dbReference type="KEGG" id="toc:Toce_0487"/>
<dbReference type="PANTHER" id="PTHR37422:SF13">
    <property type="entry name" value="LIPOPOLYSACCHARIDE BIOSYNTHESIS PROTEIN PA4999-RELATED"/>
    <property type="match status" value="1"/>
</dbReference>
<evidence type="ECO:0000256" key="1">
    <source>
        <dbReference type="ARBA" id="ARBA00004141"/>
    </source>
</evidence>
<dbReference type="eggNOG" id="COG3307">
    <property type="taxonomic scope" value="Bacteria"/>
</dbReference>